<evidence type="ECO:0000259" key="2">
    <source>
        <dbReference type="Pfam" id="PF07819"/>
    </source>
</evidence>
<organism evidence="3 4">
    <name type="scientific">Enterobacter cloacae</name>
    <dbReference type="NCBI Taxonomy" id="550"/>
    <lineage>
        <taxon>Bacteria</taxon>
        <taxon>Pseudomonadati</taxon>
        <taxon>Pseudomonadota</taxon>
        <taxon>Gammaproteobacteria</taxon>
        <taxon>Enterobacterales</taxon>
        <taxon>Enterobacteriaceae</taxon>
        <taxon>Enterobacter</taxon>
        <taxon>Enterobacter cloacae complex</taxon>
    </lineage>
</organism>
<proteinExistence type="predicted"/>
<dbReference type="Pfam" id="PF07819">
    <property type="entry name" value="PGAP1"/>
    <property type="match status" value="1"/>
</dbReference>
<dbReference type="InterPro" id="IPR029058">
    <property type="entry name" value="AB_hydrolase_fold"/>
</dbReference>
<dbReference type="Gene3D" id="3.40.50.1820">
    <property type="entry name" value="alpha/beta hydrolase"/>
    <property type="match status" value="1"/>
</dbReference>
<gene>
    <name evidence="3" type="ORF">HWQ14_02050</name>
</gene>
<evidence type="ECO:0000313" key="3">
    <source>
        <dbReference type="EMBL" id="QKZ96561.1"/>
    </source>
</evidence>
<feature type="region of interest" description="Disordered" evidence="1">
    <location>
        <begin position="425"/>
        <end position="454"/>
    </location>
</feature>
<dbReference type="PANTHER" id="PTHR11440">
    <property type="entry name" value="LECITHIN-CHOLESTEROL ACYLTRANSFERASE-RELATED"/>
    <property type="match status" value="1"/>
</dbReference>
<dbReference type="RefSeq" id="WP_176608827.1">
    <property type="nucleotide sequence ID" value="NZ_CP056117.1"/>
</dbReference>
<dbReference type="GO" id="GO:0016788">
    <property type="term" value="F:hydrolase activity, acting on ester bonds"/>
    <property type="evidence" value="ECO:0007669"/>
    <property type="project" value="InterPro"/>
</dbReference>
<protein>
    <recommendedName>
        <fullName evidence="2">GPI inositol-deacylase PGAP1-like alpha/beta domain-containing protein</fullName>
    </recommendedName>
</protein>
<dbReference type="AlphaFoldDB" id="A0A7H8U9X3"/>
<feature type="domain" description="GPI inositol-deacylase PGAP1-like alpha/beta" evidence="2">
    <location>
        <begin position="207"/>
        <end position="239"/>
    </location>
</feature>
<dbReference type="EMBL" id="CP056117">
    <property type="protein sequence ID" value="QKZ96561.1"/>
    <property type="molecule type" value="Genomic_DNA"/>
</dbReference>
<evidence type="ECO:0000313" key="4">
    <source>
        <dbReference type="Proteomes" id="UP000509421"/>
    </source>
</evidence>
<evidence type="ECO:0000256" key="1">
    <source>
        <dbReference type="SAM" id="MobiDB-lite"/>
    </source>
</evidence>
<feature type="compositionally biased region" description="Basic and acidic residues" evidence="1">
    <location>
        <begin position="431"/>
        <end position="443"/>
    </location>
</feature>
<dbReference type="Proteomes" id="UP000509421">
    <property type="component" value="Chromosome"/>
</dbReference>
<sequence length="534" mass="60144">MKDTDEIIKIYPTYDKAGNAQYDLHSQPKGSELVQQCIVYPERVIPVVFIPGVMGSNLKSNRKNGQKIWNLDSTASIAFTWLGASAVIRKKKLDPSLTEVDDSGKVDEKEETLLLKTRRERGWGSVAYTSYAPFLSWLQDELNDFEATGERGKLLTKTQLMDSGDISLQQEDIDLTYRYIYPVFAVGYNWLQSNADSAKDLAAKIDKEIIQFYQKKGRKCEKVILITHSMGGLVARHYTQNLGGETKVLGVVHGVMPALGAAATYRRMKAGTEYPEGSIEGWATSQTLGGNAEAMTAILSQAPGPMQLLPGRDYGMRWLKIMDGKDVHFYPKEDPYSEIYLQRDKWWGLCEAQLINPGVRATQKEQDQSWANFAKIIDRTVSPFIEELSGKYHSNTYAFYSCESSFASYGDIIWQSKTPVIEQWMNRGRSRRPEDGRALDKTENSTSRSVSTPLDGKGWAQGIYQTWKLLPPQEPGDGTVPERSGRIAGHHLRARYPVSVQHEPAYQHVLAQQFTLRALVKIIQDVKQTTLAYS</sequence>
<dbReference type="SUPFAM" id="SSF53474">
    <property type="entry name" value="alpha/beta-Hydrolases"/>
    <property type="match status" value="1"/>
</dbReference>
<name>A0A7H8U9X3_ENTCL</name>
<dbReference type="InterPro" id="IPR012908">
    <property type="entry name" value="PGAP1-ab_dom-like"/>
</dbReference>
<reference evidence="3 4" key="1">
    <citation type="submission" date="2020-06" db="EMBL/GenBank/DDBJ databases">
        <title>Long-read sequencing of DSM26481-BlokeschLab.</title>
        <authorList>
            <person name="Blokesch M."/>
        </authorList>
    </citation>
    <scope>NUCLEOTIDE SEQUENCE [LARGE SCALE GENOMIC DNA]</scope>
    <source>
        <strain evidence="3 4">DSM 26481</strain>
    </source>
</reference>
<accession>A0A7H8U9X3</accession>